<evidence type="ECO:0000256" key="13">
    <source>
        <dbReference type="ARBA" id="ARBA00030987"/>
    </source>
</evidence>
<keyword evidence="7" id="KW-0999">Mitochondrion inner membrane</keyword>
<dbReference type="PANTHER" id="PTHR15469:SF0">
    <property type="entry name" value="NADH DEHYDROGENASE [UBIQUINONE] 1 BETA SUBCOMPLEX SUBUNIT 4"/>
    <property type="match status" value="1"/>
</dbReference>
<reference evidence="15" key="1">
    <citation type="submission" date="2021-08" db="EMBL/GenBank/DDBJ databases">
        <authorList>
            <person name="Misof B."/>
            <person name="Oliver O."/>
            <person name="Podsiadlowski L."/>
            <person name="Donath A."/>
            <person name="Peters R."/>
            <person name="Mayer C."/>
            <person name="Rust J."/>
            <person name="Gunkel S."/>
            <person name="Lesny P."/>
            <person name="Martin S."/>
            <person name="Oeyen J.P."/>
            <person name="Petersen M."/>
            <person name="Panagiotis P."/>
            <person name="Wilbrandt J."/>
            <person name="Tanja T."/>
        </authorList>
    </citation>
    <scope>NUCLEOTIDE SEQUENCE</scope>
    <source>
        <strain evidence="15">GBR_01_08_01A</strain>
        <tissue evidence="15">Thorax + abdomen</tissue>
    </source>
</reference>
<evidence type="ECO:0000256" key="11">
    <source>
        <dbReference type="ARBA" id="ARBA00023136"/>
    </source>
</evidence>
<evidence type="ECO:0000313" key="16">
    <source>
        <dbReference type="Proteomes" id="UP001258017"/>
    </source>
</evidence>
<evidence type="ECO:0000256" key="5">
    <source>
        <dbReference type="ARBA" id="ARBA00022660"/>
    </source>
</evidence>
<evidence type="ECO:0000256" key="12">
    <source>
        <dbReference type="ARBA" id="ARBA00030212"/>
    </source>
</evidence>
<dbReference type="Pfam" id="PF07225">
    <property type="entry name" value="NDUF_B4"/>
    <property type="match status" value="1"/>
</dbReference>
<reference evidence="15" key="2">
    <citation type="journal article" date="2023" name="Commun. Biol.">
        <title>Intrasexual cuticular hydrocarbon dimorphism in a wasp sheds light on hydrocarbon biosynthesis genes in Hymenoptera.</title>
        <authorList>
            <person name="Moris V.C."/>
            <person name="Podsiadlowski L."/>
            <person name="Martin S."/>
            <person name="Oeyen J.P."/>
            <person name="Donath A."/>
            <person name="Petersen M."/>
            <person name="Wilbrandt J."/>
            <person name="Misof B."/>
            <person name="Liedtke D."/>
            <person name="Thamm M."/>
            <person name="Scheiner R."/>
            <person name="Schmitt T."/>
            <person name="Niehuis O."/>
        </authorList>
    </citation>
    <scope>NUCLEOTIDE SEQUENCE</scope>
    <source>
        <strain evidence="15">GBR_01_08_01A</strain>
    </source>
</reference>
<gene>
    <name evidence="15" type="ORF">KPH14_006499</name>
</gene>
<evidence type="ECO:0000256" key="3">
    <source>
        <dbReference type="ARBA" id="ARBA00018681"/>
    </source>
</evidence>
<organism evidence="15 16">
    <name type="scientific">Odynerus spinipes</name>
    <dbReference type="NCBI Taxonomy" id="1348599"/>
    <lineage>
        <taxon>Eukaryota</taxon>
        <taxon>Metazoa</taxon>
        <taxon>Ecdysozoa</taxon>
        <taxon>Arthropoda</taxon>
        <taxon>Hexapoda</taxon>
        <taxon>Insecta</taxon>
        <taxon>Pterygota</taxon>
        <taxon>Neoptera</taxon>
        <taxon>Endopterygota</taxon>
        <taxon>Hymenoptera</taxon>
        <taxon>Apocrita</taxon>
        <taxon>Aculeata</taxon>
        <taxon>Vespoidea</taxon>
        <taxon>Vespidae</taxon>
        <taxon>Eumeninae</taxon>
        <taxon>Odynerus</taxon>
    </lineage>
</organism>
<evidence type="ECO:0000256" key="6">
    <source>
        <dbReference type="ARBA" id="ARBA00022692"/>
    </source>
</evidence>
<evidence type="ECO:0000313" key="15">
    <source>
        <dbReference type="EMBL" id="KAK2584049.1"/>
    </source>
</evidence>
<dbReference type="AlphaFoldDB" id="A0AAD9RQJ7"/>
<dbReference type="InterPro" id="IPR009866">
    <property type="entry name" value="NADH_UbQ_OxRdtase_NDUFB4_su"/>
</dbReference>
<evidence type="ECO:0000256" key="2">
    <source>
        <dbReference type="ARBA" id="ARBA00007260"/>
    </source>
</evidence>
<sequence>MSGRKTYDIAPEEREVKEWRAARRLELRNEYMRELYDPKRTEPLLDTGILRFVSTRAQLEKLYTPTVRNVIPFFLIIGLMWGTAEVLNRRRAKREHLYQTGQISYADRVYKYK</sequence>
<feature type="transmembrane region" description="Helical" evidence="14">
    <location>
        <begin position="70"/>
        <end position="87"/>
    </location>
</feature>
<comment type="caution">
    <text evidence="15">The sequence shown here is derived from an EMBL/GenBank/DDBJ whole genome shotgun (WGS) entry which is preliminary data.</text>
</comment>
<keyword evidence="4" id="KW-0813">Transport</keyword>
<protein>
    <recommendedName>
        <fullName evidence="3">NADH dehydrogenase [ubiquinone] 1 beta subcomplex subunit 4</fullName>
    </recommendedName>
    <alternativeName>
        <fullName evidence="12">Complex I-B15</fullName>
    </alternativeName>
    <alternativeName>
        <fullName evidence="13">NADH-ubiquinone oxidoreductase B15 subunit</fullName>
    </alternativeName>
</protein>
<dbReference type="Proteomes" id="UP001258017">
    <property type="component" value="Unassembled WGS sequence"/>
</dbReference>
<keyword evidence="16" id="KW-1185">Reference proteome</keyword>
<dbReference type="GO" id="GO:0005743">
    <property type="term" value="C:mitochondrial inner membrane"/>
    <property type="evidence" value="ECO:0007669"/>
    <property type="project" value="UniProtKB-SubCell"/>
</dbReference>
<keyword evidence="11 14" id="KW-0472">Membrane</keyword>
<accession>A0AAD9RQJ7</accession>
<evidence type="ECO:0000256" key="14">
    <source>
        <dbReference type="SAM" id="Phobius"/>
    </source>
</evidence>
<keyword evidence="8" id="KW-0249">Electron transport</keyword>
<name>A0AAD9RQJ7_9HYME</name>
<dbReference type="EMBL" id="JAIFRP010000026">
    <property type="protein sequence ID" value="KAK2584049.1"/>
    <property type="molecule type" value="Genomic_DNA"/>
</dbReference>
<comment type="subcellular location">
    <subcellularLocation>
        <location evidence="1">Mitochondrion inner membrane</location>
        <topology evidence="1">Single-pass membrane protein</topology>
    </subcellularLocation>
</comment>
<keyword evidence="10" id="KW-0496">Mitochondrion</keyword>
<keyword evidence="6 14" id="KW-0812">Transmembrane</keyword>
<evidence type="ECO:0000256" key="7">
    <source>
        <dbReference type="ARBA" id="ARBA00022792"/>
    </source>
</evidence>
<keyword evidence="5" id="KW-0679">Respiratory chain</keyword>
<evidence type="ECO:0000256" key="10">
    <source>
        <dbReference type="ARBA" id="ARBA00023128"/>
    </source>
</evidence>
<keyword evidence="9 14" id="KW-1133">Transmembrane helix</keyword>
<proteinExistence type="inferred from homology"/>
<evidence type="ECO:0000256" key="1">
    <source>
        <dbReference type="ARBA" id="ARBA00004434"/>
    </source>
</evidence>
<comment type="similarity">
    <text evidence="2">Belongs to the complex I NDUFB4 subunit family.</text>
</comment>
<dbReference type="PANTHER" id="PTHR15469">
    <property type="entry name" value="NADH-UBIQUINONE OXIDOREDUCTASE B15 SUBUNIT"/>
    <property type="match status" value="1"/>
</dbReference>
<evidence type="ECO:0000256" key="9">
    <source>
        <dbReference type="ARBA" id="ARBA00022989"/>
    </source>
</evidence>
<evidence type="ECO:0000256" key="8">
    <source>
        <dbReference type="ARBA" id="ARBA00022982"/>
    </source>
</evidence>
<evidence type="ECO:0000256" key="4">
    <source>
        <dbReference type="ARBA" id="ARBA00022448"/>
    </source>
</evidence>